<gene>
    <name evidence="2" type="ordered locus">Halhy_3105</name>
</gene>
<proteinExistence type="predicted"/>
<dbReference type="KEGG" id="hhy:Halhy_3105"/>
<evidence type="ECO:0000313" key="3">
    <source>
        <dbReference type="Proteomes" id="UP000008461"/>
    </source>
</evidence>
<protein>
    <recommendedName>
        <fullName evidence="4">Twin-arginine translocation pathway signal</fullName>
    </recommendedName>
</protein>
<dbReference type="InterPro" id="IPR027056">
    <property type="entry name" value="Gluconate_2DH_su3"/>
</dbReference>
<keyword evidence="1" id="KW-0175">Coiled coil</keyword>
<reference key="2">
    <citation type="submission" date="2011-04" db="EMBL/GenBank/DDBJ databases">
        <title>Complete sequence of chromosome of Haliscomenobacter hydrossis DSM 1100.</title>
        <authorList>
            <consortium name="US DOE Joint Genome Institute (JGI-PGF)"/>
            <person name="Lucas S."/>
            <person name="Han J."/>
            <person name="Lapidus A."/>
            <person name="Bruce D."/>
            <person name="Goodwin L."/>
            <person name="Pitluck S."/>
            <person name="Peters L."/>
            <person name="Kyrpides N."/>
            <person name="Mavromatis K."/>
            <person name="Ivanova N."/>
            <person name="Ovchinnikova G."/>
            <person name="Pagani I."/>
            <person name="Daligault H."/>
            <person name="Detter J.C."/>
            <person name="Han C."/>
            <person name="Land M."/>
            <person name="Hauser L."/>
            <person name="Markowitz V."/>
            <person name="Cheng J.-F."/>
            <person name="Hugenholtz P."/>
            <person name="Woyke T."/>
            <person name="Wu D."/>
            <person name="Verbarg S."/>
            <person name="Frueling A."/>
            <person name="Brambilla E."/>
            <person name="Klenk H.-P."/>
            <person name="Eisen J.A."/>
        </authorList>
    </citation>
    <scope>NUCLEOTIDE SEQUENCE</scope>
    <source>
        <strain>DSM 1100</strain>
    </source>
</reference>
<organism evidence="2 3">
    <name type="scientific">Haliscomenobacter hydrossis (strain ATCC 27775 / DSM 1100 / LMG 10767 / O)</name>
    <dbReference type="NCBI Taxonomy" id="760192"/>
    <lineage>
        <taxon>Bacteria</taxon>
        <taxon>Pseudomonadati</taxon>
        <taxon>Bacteroidota</taxon>
        <taxon>Saprospiria</taxon>
        <taxon>Saprospirales</taxon>
        <taxon>Haliscomenobacteraceae</taxon>
        <taxon>Haliscomenobacter</taxon>
    </lineage>
</organism>
<keyword evidence="3" id="KW-1185">Reference proteome</keyword>
<dbReference type="STRING" id="760192.Halhy_3105"/>
<dbReference type="Pfam" id="PF13618">
    <property type="entry name" value="Gluconate_2-dh3"/>
    <property type="match status" value="1"/>
</dbReference>
<evidence type="ECO:0000256" key="1">
    <source>
        <dbReference type="SAM" id="Coils"/>
    </source>
</evidence>
<reference evidence="2 3" key="1">
    <citation type="journal article" date="2011" name="Stand. Genomic Sci.">
        <title>Complete genome sequence of Haliscomenobacter hydrossis type strain (O).</title>
        <authorList>
            <consortium name="US DOE Joint Genome Institute (JGI-PGF)"/>
            <person name="Daligault H."/>
            <person name="Lapidus A."/>
            <person name="Zeytun A."/>
            <person name="Nolan M."/>
            <person name="Lucas S."/>
            <person name="Del Rio T.G."/>
            <person name="Tice H."/>
            <person name="Cheng J.F."/>
            <person name="Tapia R."/>
            <person name="Han C."/>
            <person name="Goodwin L."/>
            <person name="Pitluck S."/>
            <person name="Liolios K."/>
            <person name="Pagani I."/>
            <person name="Ivanova N."/>
            <person name="Huntemann M."/>
            <person name="Mavromatis K."/>
            <person name="Mikhailova N."/>
            <person name="Pati A."/>
            <person name="Chen A."/>
            <person name="Palaniappan K."/>
            <person name="Land M."/>
            <person name="Hauser L."/>
            <person name="Brambilla E.M."/>
            <person name="Rohde M."/>
            <person name="Verbarg S."/>
            <person name="Goker M."/>
            <person name="Bristow J."/>
            <person name="Eisen J.A."/>
            <person name="Markowitz V."/>
            <person name="Hugenholtz P."/>
            <person name="Kyrpides N.C."/>
            <person name="Klenk H.P."/>
            <person name="Woyke T."/>
        </authorList>
    </citation>
    <scope>NUCLEOTIDE SEQUENCE [LARGE SCALE GENOMIC DNA]</scope>
    <source>
        <strain evidence="3">ATCC 27775 / DSM 1100 / LMG 10767 / O</strain>
    </source>
</reference>
<dbReference type="EMBL" id="CP002691">
    <property type="protein sequence ID" value="AEE50967.1"/>
    <property type="molecule type" value="Genomic_DNA"/>
</dbReference>
<dbReference type="HOGENOM" id="CLU_089930_0_1_10"/>
<evidence type="ECO:0008006" key="4">
    <source>
        <dbReference type="Google" id="ProtNLM"/>
    </source>
</evidence>
<feature type="coiled-coil region" evidence="1">
    <location>
        <begin position="102"/>
        <end position="136"/>
    </location>
</feature>
<accession>F4KPM9</accession>
<evidence type="ECO:0000313" key="2">
    <source>
        <dbReference type="EMBL" id="AEE50967.1"/>
    </source>
</evidence>
<dbReference type="AlphaFoldDB" id="F4KPM9"/>
<dbReference type="Proteomes" id="UP000008461">
    <property type="component" value="Chromosome"/>
</dbReference>
<dbReference type="OrthoDB" id="6385145at2"/>
<name>F4KPM9_HALH1</name>
<dbReference type="RefSeq" id="WP_013765510.1">
    <property type="nucleotide sequence ID" value="NC_015510.1"/>
</dbReference>
<sequence length="201" mass="22329">MNRREALAKATLLLGGALSGPTLLALGRWENAISPDMRDKLNLSAQQKQLIAEVAEMIIPRTETVGAKDVGVPAFIEMMINDCYQTPEHRSFMAGVTGLEGLKFLQMSAAQKVETLKQVEQKAKEEMKAYNAQTIKFGDNQDMESMNAVKMGLPFWRLMKELTLLGYYTSEGGTKASFEYAPNPGKFELTKLKPGQKTIVY</sequence>
<dbReference type="eggNOG" id="ENOG502ZX71">
    <property type="taxonomic scope" value="Bacteria"/>
</dbReference>